<protein>
    <submittedName>
        <fullName evidence="3">Permease</fullName>
    </submittedName>
</protein>
<feature type="transmembrane region" description="Helical" evidence="1">
    <location>
        <begin position="183"/>
        <end position="201"/>
    </location>
</feature>
<feature type="transmembrane region" description="Helical" evidence="1">
    <location>
        <begin position="133"/>
        <end position="150"/>
    </location>
</feature>
<feature type="domain" description="EamA" evidence="2">
    <location>
        <begin position="156"/>
        <end position="286"/>
    </location>
</feature>
<dbReference type="AlphaFoldDB" id="A0A8J2XRZ2"/>
<dbReference type="InterPro" id="IPR037185">
    <property type="entry name" value="EmrE-like"/>
</dbReference>
<dbReference type="EMBL" id="BMJC01000001">
    <property type="protein sequence ID" value="GGA88850.1"/>
    <property type="molecule type" value="Genomic_DNA"/>
</dbReference>
<feature type="transmembrane region" description="Helical" evidence="1">
    <location>
        <begin position="156"/>
        <end position="171"/>
    </location>
</feature>
<dbReference type="Proteomes" id="UP000607559">
    <property type="component" value="Unassembled WGS sequence"/>
</dbReference>
<evidence type="ECO:0000259" key="2">
    <source>
        <dbReference type="Pfam" id="PF00892"/>
    </source>
</evidence>
<gene>
    <name evidence="3" type="primary">yojE</name>
    <name evidence="3" type="ORF">GCM10011511_10120</name>
</gene>
<feature type="transmembrane region" description="Helical" evidence="1">
    <location>
        <begin position="7"/>
        <end position="24"/>
    </location>
</feature>
<keyword evidence="1" id="KW-0812">Transmembrane</keyword>
<feature type="transmembrane region" description="Helical" evidence="1">
    <location>
        <begin position="246"/>
        <end position="263"/>
    </location>
</feature>
<reference evidence="3" key="2">
    <citation type="submission" date="2020-09" db="EMBL/GenBank/DDBJ databases">
        <authorList>
            <person name="Sun Q."/>
            <person name="Zhou Y."/>
        </authorList>
    </citation>
    <scope>NUCLEOTIDE SEQUENCE</scope>
    <source>
        <strain evidence="3">CGMCC 1.15448</strain>
    </source>
</reference>
<feature type="domain" description="EamA" evidence="2">
    <location>
        <begin position="7"/>
        <end position="148"/>
    </location>
</feature>
<proteinExistence type="predicted"/>
<feature type="transmembrane region" description="Helical" evidence="1">
    <location>
        <begin position="108"/>
        <end position="126"/>
    </location>
</feature>
<comment type="caution">
    <text evidence="3">The sequence shown here is derived from an EMBL/GenBank/DDBJ whole genome shotgun (WGS) entry which is preliminary data.</text>
</comment>
<dbReference type="InterPro" id="IPR000620">
    <property type="entry name" value="EamA_dom"/>
</dbReference>
<sequence>MKNTKHYLAAITAFTIWGFFSLVLRPLQTYPSLDILFYRVFVSGGLMLLVGILLRRKVWTENRQHFAALSAAEKKGLLFQLFGGGLFLTANWYFFIYVTNEVSIKASAFAYLVCPVLTTVLAWAILKEHLSRGQWVAVLLSATGCGILAVGHLTDLLYSLLIAFSYALYLVSQRKNYGADRFLLLSGQILFSALLLLPFYPVYHGLVPVAGRFYILIAVIAVFLTIFPLWLNLYALKGLRSSTVGILLYINPVLGFMLALTVFGEKVDALQLSAYGVIVLAVVLFNWFNPAIRAQAAAK</sequence>
<keyword evidence="1" id="KW-0472">Membrane</keyword>
<feature type="transmembrane region" description="Helical" evidence="1">
    <location>
        <begin position="36"/>
        <end position="55"/>
    </location>
</feature>
<reference evidence="3" key="1">
    <citation type="journal article" date="2014" name="Int. J. Syst. Evol. Microbiol.">
        <title>Complete genome sequence of Corynebacterium casei LMG S-19264T (=DSM 44701T), isolated from a smear-ripened cheese.</title>
        <authorList>
            <consortium name="US DOE Joint Genome Institute (JGI-PGF)"/>
            <person name="Walter F."/>
            <person name="Albersmeier A."/>
            <person name="Kalinowski J."/>
            <person name="Ruckert C."/>
        </authorList>
    </citation>
    <scope>NUCLEOTIDE SEQUENCE</scope>
    <source>
        <strain evidence="3">CGMCC 1.15448</strain>
    </source>
</reference>
<dbReference type="RefSeq" id="WP_188929173.1">
    <property type="nucleotide sequence ID" value="NZ_BMJC01000001.1"/>
</dbReference>
<dbReference type="PANTHER" id="PTHR22911">
    <property type="entry name" value="ACYL-MALONYL CONDENSING ENZYME-RELATED"/>
    <property type="match status" value="1"/>
</dbReference>
<dbReference type="SUPFAM" id="SSF103481">
    <property type="entry name" value="Multidrug resistance efflux transporter EmrE"/>
    <property type="match status" value="2"/>
</dbReference>
<dbReference type="PANTHER" id="PTHR22911:SF137">
    <property type="entry name" value="SOLUTE CARRIER FAMILY 35 MEMBER G2-RELATED"/>
    <property type="match status" value="1"/>
</dbReference>
<evidence type="ECO:0000313" key="3">
    <source>
        <dbReference type="EMBL" id="GGA88850.1"/>
    </source>
</evidence>
<name>A0A8J2XRZ2_9BACT</name>
<dbReference type="GO" id="GO:0016020">
    <property type="term" value="C:membrane"/>
    <property type="evidence" value="ECO:0007669"/>
    <property type="project" value="InterPro"/>
</dbReference>
<organism evidence="3 4">
    <name type="scientific">Puia dinghuensis</name>
    <dbReference type="NCBI Taxonomy" id="1792502"/>
    <lineage>
        <taxon>Bacteria</taxon>
        <taxon>Pseudomonadati</taxon>
        <taxon>Bacteroidota</taxon>
        <taxon>Chitinophagia</taxon>
        <taxon>Chitinophagales</taxon>
        <taxon>Chitinophagaceae</taxon>
        <taxon>Puia</taxon>
    </lineage>
</organism>
<accession>A0A8J2XRZ2</accession>
<keyword evidence="1" id="KW-1133">Transmembrane helix</keyword>
<dbReference type="Pfam" id="PF00892">
    <property type="entry name" value="EamA"/>
    <property type="match status" value="2"/>
</dbReference>
<evidence type="ECO:0000256" key="1">
    <source>
        <dbReference type="SAM" id="Phobius"/>
    </source>
</evidence>
<feature type="transmembrane region" description="Helical" evidence="1">
    <location>
        <begin position="269"/>
        <end position="289"/>
    </location>
</feature>
<keyword evidence="4" id="KW-1185">Reference proteome</keyword>
<evidence type="ECO:0000313" key="4">
    <source>
        <dbReference type="Proteomes" id="UP000607559"/>
    </source>
</evidence>
<feature type="transmembrane region" description="Helical" evidence="1">
    <location>
        <begin position="213"/>
        <end position="234"/>
    </location>
</feature>
<feature type="transmembrane region" description="Helical" evidence="1">
    <location>
        <begin position="76"/>
        <end position="96"/>
    </location>
</feature>